<name>A0ACB8YDE3_9ASTR</name>
<dbReference type="EMBL" id="CM042045">
    <property type="protein sequence ID" value="KAI3683143.1"/>
    <property type="molecule type" value="Genomic_DNA"/>
</dbReference>
<protein>
    <submittedName>
        <fullName evidence="1">Uncharacterized protein</fullName>
    </submittedName>
</protein>
<reference evidence="2" key="1">
    <citation type="journal article" date="2022" name="Mol. Ecol. Resour.">
        <title>The genomes of chicory, endive, great burdock and yacon provide insights into Asteraceae palaeo-polyploidization history and plant inulin production.</title>
        <authorList>
            <person name="Fan W."/>
            <person name="Wang S."/>
            <person name="Wang H."/>
            <person name="Wang A."/>
            <person name="Jiang F."/>
            <person name="Liu H."/>
            <person name="Zhao H."/>
            <person name="Xu D."/>
            <person name="Zhang Y."/>
        </authorList>
    </citation>
    <scope>NUCLEOTIDE SEQUENCE [LARGE SCALE GENOMIC DNA]</scope>
    <source>
        <strain evidence="2">cv. Yunnan</strain>
    </source>
</reference>
<sequence length="221" mass="24939">MDGRFKIKSIVFRFCPGFVLNFLLFGFCIQGLHIKSRNSRISIRVEEKIEKELVVCVSDKDEDPVKVIAEVDFGYVDGESESEGVIRDSETVGACQVFDEMPERTKLNDDVEHESSAIDDSEVKLDEEDEVFEGDWQGIETTELEMSFEAAVAFVDSKGSVDCINLIGNEVKALLYGLYRVAIKGSCFEPQPMALNVSAHANGYVVFRHHRIYIYLNMQTT</sequence>
<proteinExistence type="predicted"/>
<gene>
    <name evidence="1" type="ORF">L1987_83643</name>
</gene>
<accession>A0ACB8YDE3</accession>
<evidence type="ECO:0000313" key="1">
    <source>
        <dbReference type="EMBL" id="KAI3683143.1"/>
    </source>
</evidence>
<evidence type="ECO:0000313" key="2">
    <source>
        <dbReference type="Proteomes" id="UP001056120"/>
    </source>
</evidence>
<organism evidence="1 2">
    <name type="scientific">Smallanthus sonchifolius</name>
    <dbReference type="NCBI Taxonomy" id="185202"/>
    <lineage>
        <taxon>Eukaryota</taxon>
        <taxon>Viridiplantae</taxon>
        <taxon>Streptophyta</taxon>
        <taxon>Embryophyta</taxon>
        <taxon>Tracheophyta</taxon>
        <taxon>Spermatophyta</taxon>
        <taxon>Magnoliopsida</taxon>
        <taxon>eudicotyledons</taxon>
        <taxon>Gunneridae</taxon>
        <taxon>Pentapetalae</taxon>
        <taxon>asterids</taxon>
        <taxon>campanulids</taxon>
        <taxon>Asterales</taxon>
        <taxon>Asteraceae</taxon>
        <taxon>Asteroideae</taxon>
        <taxon>Heliantheae alliance</taxon>
        <taxon>Millerieae</taxon>
        <taxon>Smallanthus</taxon>
    </lineage>
</organism>
<comment type="caution">
    <text evidence="1">The sequence shown here is derived from an EMBL/GenBank/DDBJ whole genome shotgun (WGS) entry which is preliminary data.</text>
</comment>
<reference evidence="1 2" key="2">
    <citation type="journal article" date="2022" name="Mol. Ecol. Resour.">
        <title>The genomes of chicory, endive, great burdock and yacon provide insights into Asteraceae paleo-polyploidization history and plant inulin production.</title>
        <authorList>
            <person name="Fan W."/>
            <person name="Wang S."/>
            <person name="Wang H."/>
            <person name="Wang A."/>
            <person name="Jiang F."/>
            <person name="Liu H."/>
            <person name="Zhao H."/>
            <person name="Xu D."/>
            <person name="Zhang Y."/>
        </authorList>
    </citation>
    <scope>NUCLEOTIDE SEQUENCE [LARGE SCALE GENOMIC DNA]</scope>
    <source>
        <strain evidence="2">cv. Yunnan</strain>
        <tissue evidence="1">Leaves</tissue>
    </source>
</reference>
<dbReference type="Proteomes" id="UP001056120">
    <property type="component" value="Linkage Group LG28"/>
</dbReference>
<keyword evidence="2" id="KW-1185">Reference proteome</keyword>